<feature type="transmembrane region" description="Helical" evidence="6">
    <location>
        <begin position="172"/>
        <end position="194"/>
    </location>
</feature>
<dbReference type="PANTHER" id="PTHR43124:SF3">
    <property type="entry name" value="CHLORAMPHENICOL EFFLUX PUMP RV0191"/>
    <property type="match status" value="1"/>
</dbReference>
<dbReference type="InterPro" id="IPR020846">
    <property type="entry name" value="MFS_dom"/>
</dbReference>
<dbReference type="InterPro" id="IPR050189">
    <property type="entry name" value="MFS_Efflux_Transporters"/>
</dbReference>
<dbReference type="PROSITE" id="PS50850">
    <property type="entry name" value="MFS"/>
    <property type="match status" value="1"/>
</dbReference>
<evidence type="ECO:0000313" key="9">
    <source>
        <dbReference type="Proteomes" id="UP000741360"/>
    </source>
</evidence>
<keyword evidence="5 6" id="KW-0472">Membrane</keyword>
<organism evidence="8 9">
    <name type="scientific">Tectimicrobiota bacterium</name>
    <dbReference type="NCBI Taxonomy" id="2528274"/>
    <lineage>
        <taxon>Bacteria</taxon>
        <taxon>Pseudomonadati</taxon>
        <taxon>Nitrospinota/Tectimicrobiota group</taxon>
        <taxon>Candidatus Tectimicrobiota</taxon>
    </lineage>
</organism>
<feature type="transmembrane region" description="Helical" evidence="6">
    <location>
        <begin position="277"/>
        <end position="294"/>
    </location>
</feature>
<dbReference type="EMBL" id="JACPSX010000166">
    <property type="protein sequence ID" value="MBI3015109.1"/>
    <property type="molecule type" value="Genomic_DNA"/>
</dbReference>
<dbReference type="InterPro" id="IPR011701">
    <property type="entry name" value="MFS"/>
</dbReference>
<feature type="transmembrane region" description="Helical" evidence="6">
    <location>
        <begin position="215"/>
        <end position="236"/>
    </location>
</feature>
<dbReference type="Gene3D" id="1.20.1250.20">
    <property type="entry name" value="MFS general substrate transporter like domains"/>
    <property type="match status" value="1"/>
</dbReference>
<dbReference type="Proteomes" id="UP000741360">
    <property type="component" value="Unassembled WGS sequence"/>
</dbReference>
<evidence type="ECO:0000256" key="4">
    <source>
        <dbReference type="ARBA" id="ARBA00022989"/>
    </source>
</evidence>
<protein>
    <submittedName>
        <fullName evidence="8">MFS transporter</fullName>
    </submittedName>
</protein>
<evidence type="ECO:0000256" key="5">
    <source>
        <dbReference type="ARBA" id="ARBA00023136"/>
    </source>
</evidence>
<accession>A0A932GQA2</accession>
<feature type="transmembrane region" description="Helical" evidence="6">
    <location>
        <begin position="371"/>
        <end position="388"/>
    </location>
</feature>
<feature type="transmembrane region" description="Helical" evidence="6">
    <location>
        <begin position="111"/>
        <end position="133"/>
    </location>
</feature>
<dbReference type="PANTHER" id="PTHR43124">
    <property type="entry name" value="PURINE EFFLUX PUMP PBUE"/>
    <property type="match status" value="1"/>
</dbReference>
<keyword evidence="4 6" id="KW-1133">Transmembrane helix</keyword>
<evidence type="ECO:0000256" key="2">
    <source>
        <dbReference type="ARBA" id="ARBA00022475"/>
    </source>
</evidence>
<gene>
    <name evidence="8" type="ORF">HYY65_08650</name>
</gene>
<evidence type="ECO:0000256" key="6">
    <source>
        <dbReference type="SAM" id="Phobius"/>
    </source>
</evidence>
<feature type="transmembrane region" description="Helical" evidence="6">
    <location>
        <begin position="145"/>
        <end position="166"/>
    </location>
</feature>
<evidence type="ECO:0000256" key="1">
    <source>
        <dbReference type="ARBA" id="ARBA00004651"/>
    </source>
</evidence>
<dbReference type="GO" id="GO:0022857">
    <property type="term" value="F:transmembrane transporter activity"/>
    <property type="evidence" value="ECO:0007669"/>
    <property type="project" value="InterPro"/>
</dbReference>
<feature type="transmembrane region" description="Helical" evidence="6">
    <location>
        <begin position="88"/>
        <end position="105"/>
    </location>
</feature>
<feature type="transmembrane region" description="Helical" evidence="6">
    <location>
        <begin position="248"/>
        <end position="265"/>
    </location>
</feature>
<evidence type="ECO:0000313" key="8">
    <source>
        <dbReference type="EMBL" id="MBI3015109.1"/>
    </source>
</evidence>
<dbReference type="Pfam" id="PF07690">
    <property type="entry name" value="MFS_1"/>
    <property type="match status" value="1"/>
</dbReference>
<feature type="transmembrane region" description="Helical" evidence="6">
    <location>
        <begin position="56"/>
        <end position="76"/>
    </location>
</feature>
<comment type="caution">
    <text evidence="8">The sequence shown here is derived from an EMBL/GenBank/DDBJ whole genome shotgun (WGS) entry which is preliminary data.</text>
</comment>
<feature type="domain" description="Major facilitator superfamily (MFS) profile" evidence="7">
    <location>
        <begin position="22"/>
        <end position="394"/>
    </location>
</feature>
<sequence length="394" mass="42867">METQVQDRVIRRIGFTASQWQMIIAMSAAIGLRMLGLFLVLPVFTLYGQQFTDSNFLIGLAFGGYGLTMAIVQYPFGRLSDRYGRKRILIIGMLLFSAGAILAAMPPSIEWLIAARFLQGLGGITSVSFALIADVVQEERRSMAMAFLGIPIGLSFAIGVLLGPIFASLWGYASLFWITGVAGLLSTLHIILVVREPERHIRSAAAPWTPNGEILKLNACGFLMNFFMTSFFFYFPLMVGRYLSLREYYMALGPMVIMAGVSMFAASRIADRGASKAVSFASFSILLFSALVLFQHDQGVLSSHPLAWMIVGGILFFMGFSGLEPVLPALVSRLARRETYGASLGSFNTIQFLGNFAGGAIAGYLGHFSRGYAMGVLVLAAALGMLMISRLQAQ</sequence>
<proteinExistence type="predicted"/>
<comment type="subcellular location">
    <subcellularLocation>
        <location evidence="1">Cell membrane</location>
        <topology evidence="1">Multi-pass membrane protein</topology>
    </subcellularLocation>
</comment>
<keyword evidence="3 6" id="KW-0812">Transmembrane</keyword>
<dbReference type="SUPFAM" id="SSF103473">
    <property type="entry name" value="MFS general substrate transporter"/>
    <property type="match status" value="1"/>
</dbReference>
<evidence type="ECO:0000256" key="3">
    <source>
        <dbReference type="ARBA" id="ARBA00022692"/>
    </source>
</evidence>
<dbReference type="GO" id="GO:0005886">
    <property type="term" value="C:plasma membrane"/>
    <property type="evidence" value="ECO:0007669"/>
    <property type="project" value="UniProtKB-SubCell"/>
</dbReference>
<feature type="transmembrane region" description="Helical" evidence="6">
    <location>
        <begin position="20"/>
        <end position="44"/>
    </location>
</feature>
<feature type="transmembrane region" description="Helical" evidence="6">
    <location>
        <begin position="339"/>
        <end position="365"/>
    </location>
</feature>
<feature type="transmembrane region" description="Helical" evidence="6">
    <location>
        <begin position="306"/>
        <end position="327"/>
    </location>
</feature>
<dbReference type="AlphaFoldDB" id="A0A932GQA2"/>
<evidence type="ECO:0000259" key="7">
    <source>
        <dbReference type="PROSITE" id="PS50850"/>
    </source>
</evidence>
<dbReference type="InterPro" id="IPR036259">
    <property type="entry name" value="MFS_trans_sf"/>
</dbReference>
<reference evidence="8" key="1">
    <citation type="submission" date="2020-07" db="EMBL/GenBank/DDBJ databases">
        <title>Huge and variable diversity of episymbiotic CPR bacteria and DPANN archaea in groundwater ecosystems.</title>
        <authorList>
            <person name="He C.Y."/>
            <person name="Keren R."/>
            <person name="Whittaker M."/>
            <person name="Farag I.F."/>
            <person name="Doudna J."/>
            <person name="Cate J.H.D."/>
            <person name="Banfield J.F."/>
        </authorList>
    </citation>
    <scope>NUCLEOTIDE SEQUENCE</scope>
    <source>
        <strain evidence="8">NC_groundwater_717_Ag_S-0.2um_59_8</strain>
    </source>
</reference>
<name>A0A932GQA2_UNCTE</name>
<keyword evidence="2" id="KW-1003">Cell membrane</keyword>